<evidence type="ECO:0000256" key="6">
    <source>
        <dbReference type="ARBA" id="ARBA00023163"/>
    </source>
</evidence>
<dbReference type="GO" id="GO:0000981">
    <property type="term" value="F:DNA-binding transcription factor activity, RNA polymerase II-specific"/>
    <property type="evidence" value="ECO:0007669"/>
    <property type="project" value="InterPro"/>
</dbReference>
<evidence type="ECO:0000313" key="13">
    <source>
        <dbReference type="EMBL" id="KPM40524.1"/>
    </source>
</evidence>
<dbReference type="InterPro" id="IPR036864">
    <property type="entry name" value="Zn2-C6_fun-type_DNA-bd_sf"/>
</dbReference>
<evidence type="ECO:0000256" key="10">
    <source>
        <dbReference type="ARBA" id="ARBA00042461"/>
    </source>
</evidence>
<dbReference type="InterPro" id="IPR051089">
    <property type="entry name" value="prtT"/>
</dbReference>
<feature type="compositionally biased region" description="Polar residues" evidence="11">
    <location>
        <begin position="610"/>
        <end position="620"/>
    </location>
</feature>
<evidence type="ECO:0000256" key="11">
    <source>
        <dbReference type="SAM" id="MobiDB-lite"/>
    </source>
</evidence>
<dbReference type="GO" id="GO:0000976">
    <property type="term" value="F:transcription cis-regulatory region binding"/>
    <property type="evidence" value="ECO:0007669"/>
    <property type="project" value="TreeGrafter"/>
</dbReference>
<evidence type="ECO:0000256" key="9">
    <source>
        <dbReference type="ARBA" id="ARBA00041135"/>
    </source>
</evidence>
<dbReference type="PANTHER" id="PTHR31845:SF34">
    <property type="entry name" value="TRANSCRIPTIONAL ACTIVATOR OF PROTEASES PRTT"/>
    <property type="match status" value="1"/>
</dbReference>
<evidence type="ECO:0000256" key="5">
    <source>
        <dbReference type="ARBA" id="ARBA00023125"/>
    </source>
</evidence>
<evidence type="ECO:0000259" key="12">
    <source>
        <dbReference type="PROSITE" id="PS50048"/>
    </source>
</evidence>
<keyword evidence="5" id="KW-0238">DNA-binding</keyword>
<dbReference type="GO" id="GO:0008270">
    <property type="term" value="F:zinc ion binding"/>
    <property type="evidence" value="ECO:0007669"/>
    <property type="project" value="InterPro"/>
</dbReference>
<comment type="subcellular location">
    <subcellularLocation>
        <location evidence="1">Nucleus</location>
    </subcellularLocation>
</comment>
<dbReference type="SMART" id="SM00066">
    <property type="entry name" value="GAL4"/>
    <property type="match status" value="1"/>
</dbReference>
<dbReference type="EMBL" id="LKCW01000082">
    <property type="protein sequence ID" value="KPM40524.1"/>
    <property type="molecule type" value="Genomic_DNA"/>
</dbReference>
<dbReference type="Proteomes" id="UP000050424">
    <property type="component" value="Unassembled WGS sequence"/>
</dbReference>
<feature type="domain" description="Zn(2)-C6 fungal-type" evidence="12">
    <location>
        <begin position="44"/>
        <end position="76"/>
    </location>
</feature>
<evidence type="ECO:0000313" key="14">
    <source>
        <dbReference type="Proteomes" id="UP000050424"/>
    </source>
</evidence>
<protein>
    <recommendedName>
        <fullName evidence="9">Transcriptional activator of proteases prtT</fullName>
    </recommendedName>
    <alternativeName>
        <fullName evidence="10">Zn(2)-C6 zinc finger-containing protein prtT</fullName>
    </alternativeName>
</protein>
<dbReference type="OrthoDB" id="2595934at2759"/>
<dbReference type="CDD" id="cd12148">
    <property type="entry name" value="fungal_TF_MHR"/>
    <property type="match status" value="1"/>
</dbReference>
<feature type="region of interest" description="Disordered" evidence="11">
    <location>
        <begin position="595"/>
        <end position="628"/>
    </location>
</feature>
<dbReference type="PANTHER" id="PTHR31845">
    <property type="entry name" value="FINGER DOMAIN PROTEIN, PUTATIVE-RELATED"/>
    <property type="match status" value="1"/>
</dbReference>
<dbReference type="PROSITE" id="PS50048">
    <property type="entry name" value="ZN2_CY6_FUNGAL_2"/>
    <property type="match status" value="1"/>
</dbReference>
<dbReference type="SUPFAM" id="SSF57701">
    <property type="entry name" value="Zn2/Cys6 DNA-binding domain"/>
    <property type="match status" value="1"/>
</dbReference>
<dbReference type="GO" id="GO:0005634">
    <property type="term" value="C:nucleus"/>
    <property type="evidence" value="ECO:0007669"/>
    <property type="project" value="UniProtKB-SubCell"/>
</dbReference>
<organism evidence="13 14">
    <name type="scientific">Neonectria ditissima</name>
    <dbReference type="NCBI Taxonomy" id="78410"/>
    <lineage>
        <taxon>Eukaryota</taxon>
        <taxon>Fungi</taxon>
        <taxon>Dikarya</taxon>
        <taxon>Ascomycota</taxon>
        <taxon>Pezizomycotina</taxon>
        <taxon>Sordariomycetes</taxon>
        <taxon>Hypocreomycetidae</taxon>
        <taxon>Hypocreales</taxon>
        <taxon>Nectriaceae</taxon>
        <taxon>Neonectria</taxon>
    </lineage>
</organism>
<dbReference type="Pfam" id="PF00172">
    <property type="entry name" value="Zn_clus"/>
    <property type="match status" value="1"/>
</dbReference>
<evidence type="ECO:0000256" key="8">
    <source>
        <dbReference type="ARBA" id="ARBA00038134"/>
    </source>
</evidence>
<keyword evidence="6" id="KW-0804">Transcription</keyword>
<proteinExistence type="inferred from homology"/>
<comment type="similarity">
    <text evidence="8">Belongs to the prtT family.</text>
</comment>
<name>A0A0N8H717_9HYPO</name>
<keyword evidence="3" id="KW-0862">Zinc</keyword>
<keyword evidence="7" id="KW-0539">Nucleus</keyword>
<evidence type="ECO:0000256" key="2">
    <source>
        <dbReference type="ARBA" id="ARBA00022723"/>
    </source>
</evidence>
<dbReference type="Gene3D" id="4.10.240.10">
    <property type="entry name" value="Zn(2)-C6 fungal-type DNA-binding domain"/>
    <property type="match status" value="1"/>
</dbReference>
<evidence type="ECO:0000256" key="4">
    <source>
        <dbReference type="ARBA" id="ARBA00023015"/>
    </source>
</evidence>
<feature type="region of interest" description="Disordered" evidence="11">
    <location>
        <begin position="1"/>
        <end position="36"/>
    </location>
</feature>
<keyword evidence="2" id="KW-0479">Metal-binding</keyword>
<reference evidence="13 14" key="1">
    <citation type="submission" date="2015-09" db="EMBL/GenBank/DDBJ databases">
        <title>Draft genome of a European isolate of the apple canker pathogen Neonectria ditissima.</title>
        <authorList>
            <person name="Gomez-Cortecero A."/>
            <person name="Harrison R.J."/>
            <person name="Armitage A.D."/>
        </authorList>
    </citation>
    <scope>NUCLEOTIDE SEQUENCE [LARGE SCALE GENOMIC DNA]</scope>
    <source>
        <strain evidence="13 14">R09/05</strain>
    </source>
</reference>
<dbReference type="STRING" id="78410.A0A0N8H717"/>
<evidence type="ECO:0000256" key="3">
    <source>
        <dbReference type="ARBA" id="ARBA00022833"/>
    </source>
</evidence>
<gene>
    <name evidence="13" type="ORF">AK830_g6056</name>
</gene>
<dbReference type="AlphaFoldDB" id="A0A0N8H717"/>
<evidence type="ECO:0000256" key="1">
    <source>
        <dbReference type="ARBA" id="ARBA00004123"/>
    </source>
</evidence>
<accession>A0A0N8H717</accession>
<keyword evidence="14" id="KW-1185">Reference proteome</keyword>
<sequence>MSDTSPVHELNPLSQQGTSHPKRQSGEDMSNGNPSVKRRRRVFSCESCQRLKSKCDYDFNLQSCRRCQTLRITCSRQETVDTSEATLSSKDIWTIQDRLLGTENAIKEISSLLATLTEQINHNQSKNTEITSLLTKLTEQINHNQSKNTEITASASNSLSADNQTTFEHGFEHTQDPADQAVKSAPVVVLRELDYSHVGGHRKPRFLADIDLVKAQLLEEKTAEELIQIVCCLHAIIYRNDIFGTPEHHRIYEHVRVSLGKILLSVPLSLEDIQGVFLMGENVMASAGDCGKEYIDSWMLTGYCAKQAMLSISFSSVIKNIRDDSTSLKDQRAIRLWSAVCLDHLYWSATTGRPSAIPNTYLKHCDLLLSFYGASMQDGMLFAEISLCSILLEKLEQHTRLDSEGQYDEFTAWKQKWNHLLSMPTALMLRIGYFSAYLILVVKSLEDLGEDLQPATLFSSMSSTKNTDASPIPCAQRTEKENTKTKLRSTASRHAQSIIETFLSMQASLRDSIASNRCLCLGYSALILSHYDESQCPIPDKTRLDLIIRYEEWLTKSPGTSWAVIFGRLAKQKLMSRVHKSYCGLQNTMTRNLTGHAREANGNPVETRRPSTGLTSTGSELENAEEGQITRTRVELMTTSHDTGSEWSNPEPMSFELQPELVFPNMEEFFSGGFLDFAAFD</sequence>
<dbReference type="InterPro" id="IPR001138">
    <property type="entry name" value="Zn2Cys6_DnaBD"/>
</dbReference>
<comment type="caution">
    <text evidence="13">The sequence shown here is derived from an EMBL/GenBank/DDBJ whole genome shotgun (WGS) entry which is preliminary data.</text>
</comment>
<keyword evidence="4" id="KW-0805">Transcription regulation</keyword>
<evidence type="ECO:0000256" key="7">
    <source>
        <dbReference type="ARBA" id="ARBA00023242"/>
    </source>
</evidence>